<dbReference type="CDD" id="cd10789">
    <property type="entry name" value="GH38N_AMII_ER_cytosolic"/>
    <property type="match status" value="1"/>
</dbReference>
<dbReference type="PANTHER" id="PTHR46017:SF1">
    <property type="entry name" value="ALPHA-MANNOSIDASE 2C1"/>
    <property type="match status" value="1"/>
</dbReference>
<dbReference type="SUPFAM" id="SSF74650">
    <property type="entry name" value="Galactose mutarotase-like"/>
    <property type="match status" value="1"/>
</dbReference>
<dbReference type="InterPro" id="IPR011330">
    <property type="entry name" value="Glyco_hydro/deAcase_b/a-brl"/>
</dbReference>
<reference evidence="6" key="2">
    <citation type="journal article" date="2021" name="PeerJ">
        <title>Extensive microbial diversity within the chicken gut microbiome revealed by metagenomics and culture.</title>
        <authorList>
            <person name="Gilroy R."/>
            <person name="Ravi A."/>
            <person name="Getino M."/>
            <person name="Pursley I."/>
            <person name="Horton D.L."/>
            <person name="Alikhan N.F."/>
            <person name="Baker D."/>
            <person name="Gharbi K."/>
            <person name="Hall N."/>
            <person name="Watson M."/>
            <person name="Adriaenssens E.M."/>
            <person name="Foster-Nyarko E."/>
            <person name="Jarju S."/>
            <person name="Secka A."/>
            <person name="Antonio M."/>
            <person name="Oren A."/>
            <person name="Chaudhuri R.R."/>
            <person name="La Ragione R."/>
            <person name="Hildebrand F."/>
            <person name="Pallen M.J."/>
        </authorList>
    </citation>
    <scope>NUCLEOTIDE SEQUENCE</scope>
    <source>
        <strain evidence="6">ChiSxjej1B13-7958</strain>
    </source>
</reference>
<dbReference type="FunFam" id="1.20.1270.50:FF:000004">
    <property type="entry name" value="alpha-mannosidase 2C1 isoform X1"/>
    <property type="match status" value="1"/>
</dbReference>
<comment type="similarity">
    <text evidence="1">Belongs to the glycosyl hydrolase 38 family.</text>
</comment>
<dbReference type="Proteomes" id="UP000824242">
    <property type="component" value="Unassembled WGS sequence"/>
</dbReference>
<dbReference type="Gene3D" id="1.20.1270.50">
    <property type="entry name" value="Glycoside hydrolase family 38, central domain"/>
    <property type="match status" value="1"/>
</dbReference>
<evidence type="ECO:0000256" key="2">
    <source>
        <dbReference type="ARBA" id="ARBA00022723"/>
    </source>
</evidence>
<dbReference type="FunFam" id="3.20.110.10:FF:000002">
    <property type="entry name" value="alpha-mannosidase 2C1 isoform X1"/>
    <property type="match status" value="1"/>
</dbReference>
<dbReference type="GO" id="GO:0004559">
    <property type="term" value="F:alpha-mannosidase activity"/>
    <property type="evidence" value="ECO:0007669"/>
    <property type="project" value="InterPro"/>
</dbReference>
<dbReference type="InterPro" id="IPR011682">
    <property type="entry name" value="Glyco_hydro_38_C"/>
</dbReference>
<dbReference type="GO" id="GO:0046872">
    <property type="term" value="F:metal ion binding"/>
    <property type="evidence" value="ECO:0007669"/>
    <property type="project" value="UniProtKB-KW"/>
</dbReference>
<sequence length="1025" mass="116486">MPFYSYDYERLSRAASRLREERWKKHAPIPAFLTAEDSGELGAKPPVSFGPQELRPGEIWSGYDRYLWLDATVEVPQDFTGSLWGRFDFGITGGGNNSGFESLLYLDGHPYQGVDQNHQDVPLHARPGQELHLQFRLWSGLVGGGRPHPNDHKFHMAELAILDEGADSLYYWLTCLLGAHRMLDENDPEKQRVLNLAAKAWDLVDTSDLGSEEFFASAARAVSFLEAELPQEEKKVIVDVVGHTHIDTAWLWRLCHTHEKCARSFSTVNRLMTEYPEYIFLHTQPQQYDFIKHDYPEIFEQIRRRAAQGRWEPAGGMWVEADCNLPSGESLVRQLLYGTRFFESEFGNKSTFLWLPDVFGYSAALPQILKQSEIDTFITTKISWNDQNVLPYDTFEWRGIDGTSVLTHFITTSAPGERMYTYNGLTDAVAIKGVWNAYHNKELNTELLVSYGYGDGGGGPNRDMIEHARRMGRIPGMPEVRQERVDNFCAHLHRTVEENRRHAYVPVWDGELYLEFHRGTYTSQAYNKKMNRRMEFLLRSAEEAVSRAMLRGEDVSALREKLAEAWKTVLCLQFHDIIPGSSIREVYEDCHVLYGQAEALAREAMETAAAADGAENVLTVWNNANWQRESVVELPGELGNRHAELPDGTIPPQSGNAVALRLPAESAQKLVLKDGPAPAAPGCATVLAHGLETDALRLLWNKAGRLVSIYDKKANRELVPEGAEANALTLYEDRPREYDAWELEYSHQRKPWELPSPSRVSIVENSAVRAVAEFRFTFRKSTLVQRLTVYPHRTRIDFATRVEWNERETLLKVAFPTILRSGRARFDIQFGSMERPTTKNTSWEYAKFESVGHKWADLSESGYGAALLNDSKYGYDVHDGTLRLTLLKSSNSPDYTADAGTQEFTYSLYLHMGEWYEANVDRESWEINDPPIVFSGAAELPALFPADLLGVTFDAVKPAEDGKALILRLHEKEGRHTSVTIPTAFPFKSWCECNLLERLDGEAHSEKKLRLALRPFEIKTIKFTL</sequence>
<dbReference type="SUPFAM" id="SSF88688">
    <property type="entry name" value="Families 57/38 glycoside transferase middle domain"/>
    <property type="match status" value="1"/>
</dbReference>
<dbReference type="Pfam" id="PF17677">
    <property type="entry name" value="Glyco_hydro38C2"/>
    <property type="match status" value="1"/>
</dbReference>
<comment type="caution">
    <text evidence="6">The sequence shown here is derived from an EMBL/GenBank/DDBJ whole genome shotgun (WGS) entry which is preliminary data.</text>
</comment>
<dbReference type="Gene3D" id="2.60.40.2220">
    <property type="match status" value="1"/>
</dbReference>
<dbReference type="FunFam" id="2.70.98.30:FF:000010">
    <property type="entry name" value="Cytosolic alpha-mannosidase"/>
    <property type="match status" value="1"/>
</dbReference>
<protein>
    <submittedName>
        <fullName evidence="6">Alpha-mannosidase</fullName>
    </submittedName>
</protein>
<dbReference type="InterPro" id="IPR028995">
    <property type="entry name" value="Glyco_hydro_57/38_cen_sf"/>
</dbReference>
<organism evidence="6 7">
    <name type="scientific">Candidatus Caccousia avicola</name>
    <dbReference type="NCBI Taxonomy" id="2840721"/>
    <lineage>
        <taxon>Bacteria</taxon>
        <taxon>Bacillati</taxon>
        <taxon>Bacillota</taxon>
        <taxon>Clostridia</taxon>
        <taxon>Eubacteriales</taxon>
        <taxon>Oscillospiraceae</taxon>
        <taxon>Oscillospiraceae incertae sedis</taxon>
        <taxon>Candidatus Caccousia</taxon>
    </lineage>
</organism>
<evidence type="ECO:0000313" key="7">
    <source>
        <dbReference type="Proteomes" id="UP000824242"/>
    </source>
</evidence>
<keyword evidence="4" id="KW-0326">Glycosidase</keyword>
<evidence type="ECO:0000313" key="6">
    <source>
        <dbReference type="EMBL" id="HIR47152.1"/>
    </source>
</evidence>
<accession>A0A9D1AN38</accession>
<dbReference type="GO" id="GO:0030246">
    <property type="term" value="F:carbohydrate binding"/>
    <property type="evidence" value="ECO:0007669"/>
    <property type="project" value="InterPro"/>
</dbReference>
<dbReference type="InterPro" id="IPR015341">
    <property type="entry name" value="Glyco_hydro_38_cen"/>
</dbReference>
<keyword evidence="3" id="KW-0378">Hydrolase</keyword>
<evidence type="ECO:0000256" key="1">
    <source>
        <dbReference type="ARBA" id="ARBA00009792"/>
    </source>
</evidence>
<evidence type="ECO:0000259" key="5">
    <source>
        <dbReference type="SMART" id="SM00872"/>
    </source>
</evidence>
<proteinExistence type="inferred from homology"/>
<keyword evidence="2" id="KW-0479">Metal-binding</keyword>
<dbReference type="Gene3D" id="2.70.98.30">
    <property type="entry name" value="Golgi alpha-mannosidase II, domain 4"/>
    <property type="match status" value="1"/>
</dbReference>
<dbReference type="PANTHER" id="PTHR46017">
    <property type="entry name" value="ALPHA-MANNOSIDASE 2C1"/>
    <property type="match status" value="1"/>
</dbReference>
<dbReference type="Pfam" id="PF09261">
    <property type="entry name" value="Alpha-mann_mid"/>
    <property type="match status" value="1"/>
</dbReference>
<dbReference type="InterPro" id="IPR000602">
    <property type="entry name" value="Glyco_hydro_38_N"/>
</dbReference>
<dbReference type="InterPro" id="IPR037094">
    <property type="entry name" value="Glyco_hydro_38_cen_sf"/>
</dbReference>
<name>A0A9D1AN38_9FIRM</name>
<dbReference type="Pfam" id="PF07748">
    <property type="entry name" value="Glyco_hydro_38C"/>
    <property type="match status" value="1"/>
</dbReference>
<dbReference type="GO" id="GO:0006013">
    <property type="term" value="P:mannose metabolic process"/>
    <property type="evidence" value="ECO:0007669"/>
    <property type="project" value="InterPro"/>
</dbReference>
<dbReference type="SMART" id="SM00872">
    <property type="entry name" value="Alpha-mann_mid"/>
    <property type="match status" value="1"/>
</dbReference>
<dbReference type="GO" id="GO:0009313">
    <property type="term" value="P:oligosaccharide catabolic process"/>
    <property type="evidence" value="ECO:0007669"/>
    <property type="project" value="TreeGrafter"/>
</dbReference>
<dbReference type="InterPro" id="IPR027291">
    <property type="entry name" value="Glyco_hydro_38_N_sf"/>
</dbReference>
<dbReference type="AlphaFoldDB" id="A0A9D1AN38"/>
<dbReference type="InterPro" id="IPR011013">
    <property type="entry name" value="Gal_mutarotase_sf_dom"/>
</dbReference>
<dbReference type="InterPro" id="IPR041147">
    <property type="entry name" value="GH38_C"/>
</dbReference>
<feature type="domain" description="Glycoside hydrolase family 38 central" evidence="5">
    <location>
        <begin position="515"/>
        <end position="594"/>
    </location>
</feature>
<dbReference type="EMBL" id="DVGZ01000057">
    <property type="protein sequence ID" value="HIR47152.1"/>
    <property type="molecule type" value="Genomic_DNA"/>
</dbReference>
<evidence type="ECO:0000256" key="3">
    <source>
        <dbReference type="ARBA" id="ARBA00022801"/>
    </source>
</evidence>
<reference evidence="6" key="1">
    <citation type="submission" date="2020-10" db="EMBL/GenBank/DDBJ databases">
        <authorList>
            <person name="Gilroy R."/>
        </authorList>
    </citation>
    <scope>NUCLEOTIDE SEQUENCE</scope>
    <source>
        <strain evidence="6">ChiSxjej1B13-7958</strain>
    </source>
</reference>
<dbReference type="Gene3D" id="3.20.110.10">
    <property type="entry name" value="Glycoside hydrolase 38, N terminal domain"/>
    <property type="match status" value="1"/>
</dbReference>
<gene>
    <name evidence="6" type="ORF">IAB89_05760</name>
</gene>
<dbReference type="SUPFAM" id="SSF88713">
    <property type="entry name" value="Glycoside hydrolase/deacetylase"/>
    <property type="match status" value="1"/>
</dbReference>
<dbReference type="Pfam" id="PF01074">
    <property type="entry name" value="Glyco_hydro_38N"/>
    <property type="match status" value="1"/>
</dbReference>
<evidence type="ECO:0000256" key="4">
    <source>
        <dbReference type="ARBA" id="ARBA00023295"/>
    </source>
</evidence>